<proteinExistence type="predicted"/>
<keyword evidence="1" id="KW-0472">Membrane</keyword>
<protein>
    <submittedName>
        <fullName evidence="2">Uncharacterized protein</fullName>
    </submittedName>
</protein>
<keyword evidence="3" id="KW-1185">Reference proteome</keyword>
<dbReference type="AlphaFoldDB" id="A0A0B3VZ08"/>
<reference evidence="2 3" key="1">
    <citation type="submission" date="2014-12" db="EMBL/GenBank/DDBJ databases">
        <title>Draft genome sequence of Terrisporobacter sp. 08-306576, isolated from the blood culture of a bacteremia patient.</title>
        <authorList>
            <person name="Lund L.C."/>
            <person name="Sydenham T.V."/>
            <person name="Hogh S.V."/>
            <person name="Skov M.N."/>
            <person name="Kemp M."/>
            <person name="Justesen U.S."/>
        </authorList>
    </citation>
    <scope>NUCLEOTIDE SEQUENCE [LARGE SCALE GENOMIC DNA]</scope>
    <source>
        <strain evidence="2 3">08-306576</strain>
    </source>
</reference>
<sequence>MLRTSLGYTLVRTFPECAIVLVVGCYFLNLKISKITLLKKTLMLGVIQTCIRMLPISFGIHTIIGMALVLFVLVDMSKNTFINCIMALCKIFLCLILSEVIYISLITNILSIPRGILVDNYSVMSAIYTLPSLIIFAILAFIMEFINRRFQEGNRVNHNE</sequence>
<evidence type="ECO:0000313" key="3">
    <source>
        <dbReference type="Proteomes" id="UP000031189"/>
    </source>
</evidence>
<feature type="transmembrane region" description="Helical" evidence="1">
    <location>
        <begin position="50"/>
        <end position="74"/>
    </location>
</feature>
<keyword evidence="1" id="KW-0812">Transmembrane</keyword>
<organism evidence="2 3">
    <name type="scientific">Terrisporobacter othiniensis</name>
    <dbReference type="NCBI Taxonomy" id="1577792"/>
    <lineage>
        <taxon>Bacteria</taxon>
        <taxon>Bacillati</taxon>
        <taxon>Bacillota</taxon>
        <taxon>Clostridia</taxon>
        <taxon>Peptostreptococcales</taxon>
        <taxon>Peptostreptococcaceae</taxon>
        <taxon>Terrisporobacter</taxon>
    </lineage>
</organism>
<gene>
    <name evidence="2" type="ORF">QX51_05125</name>
</gene>
<keyword evidence="1" id="KW-1133">Transmembrane helix</keyword>
<dbReference type="RefSeq" id="WP_039678830.1">
    <property type="nucleotide sequence ID" value="NZ_JAWGXO010000008.1"/>
</dbReference>
<dbReference type="OrthoDB" id="1787445at2"/>
<feature type="transmembrane region" description="Helical" evidence="1">
    <location>
        <begin position="80"/>
        <end position="105"/>
    </location>
</feature>
<dbReference type="EMBL" id="JWHR01000057">
    <property type="protein sequence ID" value="KHS58009.1"/>
    <property type="molecule type" value="Genomic_DNA"/>
</dbReference>
<feature type="transmembrane region" description="Helical" evidence="1">
    <location>
        <begin position="126"/>
        <end position="146"/>
    </location>
</feature>
<evidence type="ECO:0000256" key="1">
    <source>
        <dbReference type="SAM" id="Phobius"/>
    </source>
</evidence>
<dbReference type="STRING" id="1577792.QX51_05125"/>
<feature type="transmembrane region" description="Helical" evidence="1">
    <location>
        <begin position="6"/>
        <end position="29"/>
    </location>
</feature>
<evidence type="ECO:0000313" key="2">
    <source>
        <dbReference type="EMBL" id="KHS58009.1"/>
    </source>
</evidence>
<dbReference type="Proteomes" id="UP000031189">
    <property type="component" value="Unassembled WGS sequence"/>
</dbReference>
<name>A0A0B3VZ08_9FIRM</name>
<accession>A0A0B3VZ08</accession>
<comment type="caution">
    <text evidence="2">The sequence shown here is derived from an EMBL/GenBank/DDBJ whole genome shotgun (WGS) entry which is preliminary data.</text>
</comment>